<dbReference type="SUPFAM" id="SSF53639">
    <property type="entry name" value="AraD/HMP-PK domain-like"/>
    <property type="match status" value="1"/>
</dbReference>
<sequence length="362" mass="40612">MITHFTKYMKTKNLWSCMMVVTTETTPTMLPLRGNITPPHSIKDEEATPETQAEPKHVHGMRDINPINAISHNSAAGAPTIASVPKFVSFADHRQWELQHMAAVFRHWSRQNYVFGISGHISVRDPEYPNAFWTNPLGVHFGLLRASDMILLSLDGEVLHPPQHPAAKVIDNLKDHTSSHRARTRPANAAGFLIHAALHKRRADVHAACHCHTPHGRAYSAFAKPLEMTTQDICKFYERHSVYESYGGVVLAAEEGEHIADALGPVNMGVILRNHGLLTVGETVDQAAWLFDVMEAGCRDQLMIDAAEGAAREQGRSYRRCLIEREEAEYNREMEGGAEICYAEFQAYYDYEFEMCGGDFTK</sequence>
<evidence type="ECO:0000259" key="1">
    <source>
        <dbReference type="SMART" id="SM01007"/>
    </source>
</evidence>
<dbReference type="PANTHER" id="PTHR10672">
    <property type="entry name" value="ADDUCIN"/>
    <property type="match status" value="1"/>
</dbReference>
<dbReference type="Proteomes" id="UP001345013">
    <property type="component" value="Unassembled WGS sequence"/>
</dbReference>
<reference evidence="2 3" key="1">
    <citation type="submission" date="2023-08" db="EMBL/GenBank/DDBJ databases">
        <title>Black Yeasts Isolated from many extreme environments.</title>
        <authorList>
            <person name="Coleine C."/>
            <person name="Stajich J.E."/>
            <person name="Selbmann L."/>
        </authorList>
    </citation>
    <scope>NUCLEOTIDE SEQUENCE [LARGE SCALE GENOMIC DNA]</scope>
    <source>
        <strain evidence="2 3">CCFEE 5885</strain>
    </source>
</reference>
<proteinExistence type="predicted"/>
<protein>
    <recommendedName>
        <fullName evidence="1">Class II aldolase/adducin N-terminal domain-containing protein</fullName>
    </recommendedName>
</protein>
<keyword evidence="3" id="KW-1185">Reference proteome</keyword>
<accession>A0ABR0KPP2</accession>
<dbReference type="InterPro" id="IPR036409">
    <property type="entry name" value="Aldolase_II/adducin_N_sf"/>
</dbReference>
<dbReference type="InterPro" id="IPR051017">
    <property type="entry name" value="Aldolase-II_Adducin_sf"/>
</dbReference>
<feature type="domain" description="Class II aldolase/adducin N-terminal" evidence="1">
    <location>
        <begin position="99"/>
        <end position="302"/>
    </location>
</feature>
<comment type="caution">
    <text evidence="2">The sequence shown here is derived from an EMBL/GenBank/DDBJ whole genome shotgun (WGS) entry which is preliminary data.</text>
</comment>
<dbReference type="PANTHER" id="PTHR10672:SF25">
    <property type="entry name" value="MEIOTICALLY UP-REGULATED GENE 14 PROTEIN"/>
    <property type="match status" value="1"/>
</dbReference>
<gene>
    <name evidence="2" type="ORF">LTR24_000090</name>
</gene>
<evidence type="ECO:0000313" key="3">
    <source>
        <dbReference type="Proteomes" id="UP001345013"/>
    </source>
</evidence>
<dbReference type="InterPro" id="IPR001303">
    <property type="entry name" value="Aldolase_II/adducin_N"/>
</dbReference>
<evidence type="ECO:0000313" key="2">
    <source>
        <dbReference type="EMBL" id="KAK5102531.1"/>
    </source>
</evidence>
<dbReference type="Pfam" id="PF00596">
    <property type="entry name" value="Aldolase_II"/>
    <property type="match status" value="1"/>
</dbReference>
<dbReference type="Gene3D" id="3.40.225.10">
    <property type="entry name" value="Class II aldolase/adducin N-terminal domain"/>
    <property type="match status" value="1"/>
</dbReference>
<dbReference type="EMBL" id="JAVRRG010000001">
    <property type="protein sequence ID" value="KAK5102531.1"/>
    <property type="molecule type" value="Genomic_DNA"/>
</dbReference>
<dbReference type="SMART" id="SM01007">
    <property type="entry name" value="Aldolase_II"/>
    <property type="match status" value="1"/>
</dbReference>
<organism evidence="2 3">
    <name type="scientific">Lithohypha guttulata</name>
    <dbReference type="NCBI Taxonomy" id="1690604"/>
    <lineage>
        <taxon>Eukaryota</taxon>
        <taxon>Fungi</taxon>
        <taxon>Dikarya</taxon>
        <taxon>Ascomycota</taxon>
        <taxon>Pezizomycotina</taxon>
        <taxon>Eurotiomycetes</taxon>
        <taxon>Chaetothyriomycetidae</taxon>
        <taxon>Chaetothyriales</taxon>
        <taxon>Trichomeriaceae</taxon>
        <taxon>Lithohypha</taxon>
    </lineage>
</organism>
<name>A0ABR0KPP2_9EURO</name>